<feature type="repeat" description="PPR" evidence="9">
    <location>
        <begin position="513"/>
        <end position="547"/>
    </location>
</feature>
<feature type="compositionally biased region" description="Polar residues" evidence="10">
    <location>
        <begin position="11"/>
        <end position="32"/>
    </location>
</feature>
<comment type="subcellular location">
    <subcellularLocation>
        <location evidence="2">Membrane</location>
        <topology evidence="2">Multi-pass membrane protein</topology>
    </subcellularLocation>
</comment>
<evidence type="ECO:0000256" key="1">
    <source>
        <dbReference type="ARBA" id="ARBA00002501"/>
    </source>
</evidence>
<feature type="repeat" description="PPR" evidence="9">
    <location>
        <begin position="302"/>
        <end position="336"/>
    </location>
</feature>
<name>A0A9Q1N3V1_9SOLA</name>
<dbReference type="InterPro" id="IPR004895">
    <property type="entry name" value="Prenylated_rab_accept_PRA1"/>
</dbReference>
<feature type="region of interest" description="Disordered" evidence="10">
    <location>
        <begin position="1"/>
        <end position="32"/>
    </location>
</feature>
<dbReference type="SUPFAM" id="SSF48452">
    <property type="entry name" value="TPR-like"/>
    <property type="match status" value="1"/>
</dbReference>
<dbReference type="GO" id="GO:0003729">
    <property type="term" value="F:mRNA binding"/>
    <property type="evidence" value="ECO:0007669"/>
    <property type="project" value="UniProtKB-ARBA"/>
</dbReference>
<evidence type="ECO:0008006" key="14">
    <source>
        <dbReference type="Google" id="ProtNLM"/>
    </source>
</evidence>
<dbReference type="Pfam" id="PF01535">
    <property type="entry name" value="PPR"/>
    <property type="match status" value="3"/>
</dbReference>
<evidence type="ECO:0000313" key="12">
    <source>
        <dbReference type="EMBL" id="KAJ8573403.1"/>
    </source>
</evidence>
<evidence type="ECO:0000256" key="2">
    <source>
        <dbReference type="ARBA" id="ARBA00004141"/>
    </source>
</evidence>
<comment type="function">
    <text evidence="1">May be involved in both secretory and endocytic intracellular trafficking in the endosomal/prevacuolar compartments.</text>
</comment>
<dbReference type="FunFam" id="1.25.40.10:FF:000253">
    <property type="entry name" value="Pentatricopeptide repeat-containing protein"/>
    <property type="match status" value="1"/>
</dbReference>
<organism evidence="12 13">
    <name type="scientific">Anisodus acutangulus</name>
    <dbReference type="NCBI Taxonomy" id="402998"/>
    <lineage>
        <taxon>Eukaryota</taxon>
        <taxon>Viridiplantae</taxon>
        <taxon>Streptophyta</taxon>
        <taxon>Embryophyta</taxon>
        <taxon>Tracheophyta</taxon>
        <taxon>Spermatophyta</taxon>
        <taxon>Magnoliopsida</taxon>
        <taxon>eudicotyledons</taxon>
        <taxon>Gunneridae</taxon>
        <taxon>Pentapetalae</taxon>
        <taxon>asterids</taxon>
        <taxon>lamiids</taxon>
        <taxon>Solanales</taxon>
        <taxon>Solanaceae</taxon>
        <taxon>Solanoideae</taxon>
        <taxon>Hyoscyameae</taxon>
        <taxon>Anisodus</taxon>
    </lineage>
</organism>
<dbReference type="AlphaFoldDB" id="A0A9Q1N3V1"/>
<evidence type="ECO:0000313" key="13">
    <source>
        <dbReference type="Proteomes" id="UP001152561"/>
    </source>
</evidence>
<dbReference type="Pfam" id="PF13041">
    <property type="entry name" value="PPR_2"/>
    <property type="match status" value="1"/>
</dbReference>
<keyword evidence="6" id="KW-0677">Repeat</keyword>
<evidence type="ECO:0000256" key="6">
    <source>
        <dbReference type="ARBA" id="ARBA00022737"/>
    </source>
</evidence>
<dbReference type="PROSITE" id="PS51375">
    <property type="entry name" value="PPR"/>
    <property type="match status" value="2"/>
</dbReference>
<comment type="similarity">
    <text evidence="4">Belongs to the PPR family. P subfamily.</text>
</comment>
<dbReference type="InterPro" id="IPR002885">
    <property type="entry name" value="PPR_rpt"/>
</dbReference>
<dbReference type="Pfam" id="PF03208">
    <property type="entry name" value="PRA1"/>
    <property type="match status" value="1"/>
</dbReference>
<keyword evidence="5 11" id="KW-0812">Transmembrane</keyword>
<evidence type="ECO:0000256" key="9">
    <source>
        <dbReference type="PROSITE-ProRule" id="PRU00708"/>
    </source>
</evidence>
<comment type="caution">
    <text evidence="12">The sequence shown here is derived from an EMBL/GenBank/DDBJ whole genome shotgun (WGS) entry which is preliminary data.</text>
</comment>
<dbReference type="NCBIfam" id="TIGR00756">
    <property type="entry name" value="PPR"/>
    <property type="match status" value="4"/>
</dbReference>
<keyword evidence="8 11" id="KW-0472">Membrane</keyword>
<dbReference type="PANTHER" id="PTHR45717:SF3">
    <property type="entry name" value="OS04G0544400 PROTEIN"/>
    <property type="match status" value="1"/>
</dbReference>
<dbReference type="GO" id="GO:0016020">
    <property type="term" value="C:membrane"/>
    <property type="evidence" value="ECO:0007669"/>
    <property type="project" value="UniProtKB-SubCell"/>
</dbReference>
<reference evidence="13" key="1">
    <citation type="journal article" date="2023" name="Proc. Natl. Acad. Sci. U.S.A.">
        <title>Genomic and structural basis for evolution of tropane alkaloid biosynthesis.</title>
        <authorList>
            <person name="Wanga Y.-J."/>
            <person name="Taina T."/>
            <person name="Yua J.-Y."/>
            <person name="Lia J."/>
            <person name="Xua B."/>
            <person name="Chenc J."/>
            <person name="D'Auriad J.C."/>
            <person name="Huanga J.-P."/>
            <person name="Huanga S.-X."/>
        </authorList>
    </citation>
    <scope>NUCLEOTIDE SEQUENCE [LARGE SCALE GENOMIC DNA]</scope>
    <source>
        <strain evidence="13">cv. KIB-2019</strain>
    </source>
</reference>
<dbReference type="GO" id="GO:0016192">
    <property type="term" value="P:vesicle-mediated transport"/>
    <property type="evidence" value="ECO:0007669"/>
    <property type="project" value="UniProtKB-ARBA"/>
</dbReference>
<dbReference type="Proteomes" id="UP001152561">
    <property type="component" value="Unassembled WGS sequence"/>
</dbReference>
<evidence type="ECO:0000256" key="5">
    <source>
        <dbReference type="ARBA" id="ARBA00022692"/>
    </source>
</evidence>
<evidence type="ECO:0000256" key="11">
    <source>
        <dbReference type="SAM" id="Phobius"/>
    </source>
</evidence>
<evidence type="ECO:0000256" key="4">
    <source>
        <dbReference type="ARBA" id="ARBA00007626"/>
    </source>
</evidence>
<dbReference type="OrthoDB" id="1908178at2759"/>
<dbReference type="InterPro" id="IPR011990">
    <property type="entry name" value="TPR-like_helical_dom_sf"/>
</dbReference>
<feature type="transmembrane region" description="Helical" evidence="11">
    <location>
        <begin position="127"/>
        <end position="144"/>
    </location>
</feature>
<keyword evidence="13" id="KW-1185">Reference proteome</keyword>
<sequence>MASYGAAVQRPSATSANPPSQTQPDESKQSPNLEKNQPFSFQITCPFNIPATKEAAAVRIIKNLGKFGLYYAEFVFIVLFIALIPQCKVSLVYLVAIKEVTILYLVLLRAVANSVLFRWLIAFDTRLIVLPLLVTGTCLALIFTDAGLHLIITLAATVPIILAHSVLMIVEDSSLNEDINQESVHTYGTVDYERRPIVKWNAIYKRISMNDGPERGSVSVLNQWENEGKKVTKWELSRVIKELRKFRRYKLALEVYEWMNNRAERFRLTTSDTAIQLDLIAKVHGISSAEEYFVKLPDTLKDKRIYGSLLNAFVRARKKEQAESLIDKMRNRGYTDHALPFNVMMTLYMNLKDYDKVESVVSEMKEKQIPLDIYSYNIWLSSCGSQGSIEEMEKVLELMNLDTDINPNWTTFSTMATMYIKLGQLKKAEDSLKSVESRITGRDRIPYHYLISLYGSLGKKEEVLRIWKTYQSQFPTIPNLGYHSVISALVRLDDIEGAEKIYDEWLPVKVHYDPRIGNLLLGYYVRKGFADKASAFFDQMVEAGGKPNSMTMEILAEGHIRERRIAEALSCLKDAVSTLGLKSWRPKPATVSSILRLCEQEDDTQSKEALLEVLKQVGCLDDEKYMSYIPLSNGTFTSSEPEIDKDTSDNDEGSEILLNQLEESL</sequence>
<gene>
    <name evidence="12" type="ORF">K7X08_009914</name>
</gene>
<feature type="transmembrane region" description="Helical" evidence="11">
    <location>
        <begin position="69"/>
        <end position="96"/>
    </location>
</feature>
<evidence type="ECO:0000256" key="3">
    <source>
        <dbReference type="ARBA" id="ARBA00006483"/>
    </source>
</evidence>
<evidence type="ECO:0000256" key="8">
    <source>
        <dbReference type="ARBA" id="ARBA00023136"/>
    </source>
</evidence>
<comment type="similarity">
    <text evidence="3">Belongs to the PRA1 family.</text>
</comment>
<accession>A0A9Q1N3V1</accession>
<dbReference type="FunFam" id="1.25.40.10:FF:000516">
    <property type="entry name" value="Pentatricopeptide repeat-containing protein"/>
    <property type="match status" value="1"/>
</dbReference>
<dbReference type="Gene3D" id="1.25.40.10">
    <property type="entry name" value="Tetratricopeptide repeat domain"/>
    <property type="match status" value="3"/>
</dbReference>
<dbReference type="GO" id="GO:0005739">
    <property type="term" value="C:mitochondrion"/>
    <property type="evidence" value="ECO:0007669"/>
    <property type="project" value="TreeGrafter"/>
</dbReference>
<proteinExistence type="inferred from homology"/>
<dbReference type="GO" id="GO:0005783">
    <property type="term" value="C:endoplasmic reticulum"/>
    <property type="evidence" value="ECO:0007669"/>
    <property type="project" value="UniProtKB-ARBA"/>
</dbReference>
<feature type="region of interest" description="Disordered" evidence="10">
    <location>
        <begin position="632"/>
        <end position="665"/>
    </location>
</feature>
<feature type="transmembrane region" description="Helical" evidence="11">
    <location>
        <begin position="102"/>
        <end position="120"/>
    </location>
</feature>
<dbReference type="PANTHER" id="PTHR45717">
    <property type="entry name" value="OS12G0527900 PROTEIN"/>
    <property type="match status" value="1"/>
</dbReference>
<evidence type="ECO:0000256" key="10">
    <source>
        <dbReference type="SAM" id="MobiDB-lite"/>
    </source>
</evidence>
<dbReference type="EMBL" id="JAJAGQ010000001">
    <property type="protein sequence ID" value="KAJ8573403.1"/>
    <property type="molecule type" value="Genomic_DNA"/>
</dbReference>
<evidence type="ECO:0000256" key="7">
    <source>
        <dbReference type="ARBA" id="ARBA00022989"/>
    </source>
</evidence>
<keyword evidence="7 11" id="KW-1133">Transmembrane helix</keyword>
<protein>
    <recommendedName>
        <fullName evidence="14">Pentatricopeptide repeat-containing protein</fullName>
    </recommendedName>
</protein>